<dbReference type="AlphaFoldDB" id="A0AAV8SS97"/>
<dbReference type="Pfam" id="PF00560">
    <property type="entry name" value="LRR_1"/>
    <property type="match status" value="1"/>
</dbReference>
<feature type="domain" description="Protein kinase" evidence="12">
    <location>
        <begin position="356"/>
        <end position="635"/>
    </location>
</feature>
<comment type="caution">
    <text evidence="13">The sequence shown here is derived from an EMBL/GenBank/DDBJ whole genome shotgun (WGS) entry which is preliminary data.</text>
</comment>
<evidence type="ECO:0000256" key="10">
    <source>
        <dbReference type="ARBA" id="ARBA00038043"/>
    </source>
</evidence>
<dbReference type="Proteomes" id="UP001159364">
    <property type="component" value="Linkage Group LG09"/>
</dbReference>
<name>A0AAV8SS97_9ROSI</name>
<organism evidence="13 14">
    <name type="scientific">Erythroxylum novogranatense</name>
    <dbReference type="NCBI Taxonomy" id="1862640"/>
    <lineage>
        <taxon>Eukaryota</taxon>
        <taxon>Viridiplantae</taxon>
        <taxon>Streptophyta</taxon>
        <taxon>Embryophyta</taxon>
        <taxon>Tracheophyta</taxon>
        <taxon>Spermatophyta</taxon>
        <taxon>Magnoliopsida</taxon>
        <taxon>eudicotyledons</taxon>
        <taxon>Gunneridae</taxon>
        <taxon>Pentapetalae</taxon>
        <taxon>rosids</taxon>
        <taxon>fabids</taxon>
        <taxon>Malpighiales</taxon>
        <taxon>Erythroxylaceae</taxon>
        <taxon>Erythroxylum</taxon>
    </lineage>
</organism>
<keyword evidence="9 11" id="KW-0472">Membrane</keyword>
<dbReference type="InterPro" id="IPR001245">
    <property type="entry name" value="Ser-Thr/Tyr_kinase_cat_dom"/>
</dbReference>
<dbReference type="Gene3D" id="3.30.200.20">
    <property type="entry name" value="Phosphorylase Kinase, domain 1"/>
    <property type="match status" value="1"/>
</dbReference>
<evidence type="ECO:0000256" key="3">
    <source>
        <dbReference type="ARBA" id="ARBA00022512"/>
    </source>
</evidence>
<dbReference type="SUPFAM" id="SSF52058">
    <property type="entry name" value="L domain-like"/>
    <property type="match status" value="1"/>
</dbReference>
<dbReference type="Pfam" id="PF08263">
    <property type="entry name" value="LRRNT_2"/>
    <property type="match status" value="1"/>
</dbReference>
<evidence type="ECO:0000256" key="4">
    <source>
        <dbReference type="ARBA" id="ARBA00022614"/>
    </source>
</evidence>
<evidence type="ECO:0000256" key="5">
    <source>
        <dbReference type="ARBA" id="ARBA00022692"/>
    </source>
</evidence>
<accession>A0AAV8SS97</accession>
<keyword evidence="7" id="KW-0677">Repeat</keyword>
<protein>
    <recommendedName>
        <fullName evidence="12">Protein kinase domain-containing protein</fullName>
    </recommendedName>
</protein>
<dbReference type="GO" id="GO:0005524">
    <property type="term" value="F:ATP binding"/>
    <property type="evidence" value="ECO:0007669"/>
    <property type="project" value="InterPro"/>
</dbReference>
<evidence type="ECO:0000259" key="12">
    <source>
        <dbReference type="PROSITE" id="PS50011"/>
    </source>
</evidence>
<dbReference type="GO" id="GO:0004672">
    <property type="term" value="F:protein kinase activity"/>
    <property type="evidence" value="ECO:0007669"/>
    <property type="project" value="InterPro"/>
</dbReference>
<dbReference type="PROSITE" id="PS50011">
    <property type="entry name" value="PROTEIN_KINASE_DOM"/>
    <property type="match status" value="1"/>
</dbReference>
<comment type="subcellular location">
    <subcellularLocation>
        <location evidence="2">Membrane</location>
    </subcellularLocation>
    <subcellularLocation>
        <location evidence="1">Secreted</location>
        <location evidence="1">Cell wall</location>
    </subcellularLocation>
</comment>
<keyword evidence="3" id="KW-0964">Secreted</keyword>
<comment type="similarity">
    <text evidence="10">Belongs to the polygalacturonase-inhibiting protein family.</text>
</comment>
<dbReference type="Pfam" id="PF07714">
    <property type="entry name" value="PK_Tyr_Ser-Thr"/>
    <property type="match status" value="1"/>
</dbReference>
<evidence type="ECO:0000256" key="7">
    <source>
        <dbReference type="ARBA" id="ARBA00022737"/>
    </source>
</evidence>
<keyword evidence="6" id="KW-0732">Signal</keyword>
<keyword evidence="3" id="KW-0134">Cell wall</keyword>
<evidence type="ECO:0000313" key="14">
    <source>
        <dbReference type="Proteomes" id="UP001159364"/>
    </source>
</evidence>
<sequence>MSCGALLFINTFVLINSLFCHFLYCILQLLFRSASMFIIKSLLVFILNFLCSLLLISGTPTDISCLKSVKGSLVDPYGYLKYSWNFENTTEGFICKFIGVECWHADENKVLHLRLADMGLKGRFPERLRNCTSLVGLNLSNNELYGPIPLDISSIIPFATSVDLSSNNFSGVIPPEIANLSYLNVLKLDHNRLTGNIPREVGYMNRLKTFSVANNLLSGQVPNFTDLYFGADSYANNIGLCGGPLEPCKRRRTMKFDYSFKGGFIIGYVFSFVSVIVVSVSYCVPFVRVRNSEKMITVASMVMLMLRTKNKENVVDQVTGLPTMEIPQEELTEISRLEKKITRLGYEELSDATNGFGEETVIGCGETGIMHKATLPNGCFLAVKKMDNSVFLEERFVSELKTLGTFRHANLLPLLGFHKNSTEMLLVYKFMPNGNLYDRLHHRKCEAEIMDWPERAKIAVGLARGLSWLHQKRTMRIIHLGINSKSILLDHDFEPKLSNFGEAMLIRESESEITRSFYVSTDLWQGVFMKDDVHSFGVVLLELITGVDTREMMTNSLESYHCNCFLKELKSRLLSSSCSPESLIDKSLLGKGFDGEIFRFLEIACACVQSDSERRPTMLEAYESLKAIGTCQPEISVEGYSEDERMAIEIAEN</sequence>
<feature type="transmembrane region" description="Helical" evidence="11">
    <location>
        <begin position="37"/>
        <end position="57"/>
    </location>
</feature>
<keyword evidence="14" id="KW-1185">Reference proteome</keyword>
<dbReference type="SUPFAM" id="SSF56112">
    <property type="entry name" value="Protein kinase-like (PK-like)"/>
    <property type="match status" value="1"/>
</dbReference>
<dbReference type="EMBL" id="JAIWQS010000009">
    <property type="protein sequence ID" value="KAJ8755147.1"/>
    <property type="molecule type" value="Genomic_DNA"/>
</dbReference>
<dbReference type="Gene3D" id="1.10.510.10">
    <property type="entry name" value="Transferase(Phosphotransferase) domain 1"/>
    <property type="match status" value="1"/>
</dbReference>
<evidence type="ECO:0000313" key="13">
    <source>
        <dbReference type="EMBL" id="KAJ8755147.1"/>
    </source>
</evidence>
<dbReference type="PANTHER" id="PTHR48007">
    <property type="entry name" value="LEUCINE-RICH REPEAT RECEPTOR-LIKE PROTEIN KINASE PXC1"/>
    <property type="match status" value="1"/>
</dbReference>
<dbReference type="InterPro" id="IPR000719">
    <property type="entry name" value="Prot_kinase_dom"/>
</dbReference>
<dbReference type="GO" id="GO:0016020">
    <property type="term" value="C:membrane"/>
    <property type="evidence" value="ECO:0007669"/>
    <property type="project" value="UniProtKB-SubCell"/>
</dbReference>
<dbReference type="PANTHER" id="PTHR48007:SF86">
    <property type="entry name" value="(WILD MALAYSIAN BANANA) HYPOTHETICAL PROTEIN"/>
    <property type="match status" value="1"/>
</dbReference>
<evidence type="ECO:0000256" key="11">
    <source>
        <dbReference type="SAM" id="Phobius"/>
    </source>
</evidence>
<evidence type="ECO:0000256" key="8">
    <source>
        <dbReference type="ARBA" id="ARBA00022989"/>
    </source>
</evidence>
<keyword evidence="5 11" id="KW-0812">Transmembrane</keyword>
<dbReference type="InterPro" id="IPR013210">
    <property type="entry name" value="LRR_N_plant-typ"/>
</dbReference>
<evidence type="ECO:0000256" key="1">
    <source>
        <dbReference type="ARBA" id="ARBA00004191"/>
    </source>
</evidence>
<dbReference type="InterPro" id="IPR011009">
    <property type="entry name" value="Kinase-like_dom_sf"/>
</dbReference>
<feature type="transmembrane region" description="Helical" evidence="11">
    <location>
        <begin position="7"/>
        <end position="31"/>
    </location>
</feature>
<gene>
    <name evidence="13" type="ORF">K2173_018945</name>
</gene>
<proteinExistence type="inferred from homology"/>
<feature type="transmembrane region" description="Helical" evidence="11">
    <location>
        <begin position="258"/>
        <end position="282"/>
    </location>
</feature>
<dbReference type="InterPro" id="IPR032675">
    <property type="entry name" value="LRR_dom_sf"/>
</dbReference>
<evidence type="ECO:0000256" key="9">
    <source>
        <dbReference type="ARBA" id="ARBA00023136"/>
    </source>
</evidence>
<dbReference type="InterPro" id="IPR001611">
    <property type="entry name" value="Leu-rich_rpt"/>
</dbReference>
<dbReference type="Gene3D" id="3.80.10.10">
    <property type="entry name" value="Ribonuclease Inhibitor"/>
    <property type="match status" value="1"/>
</dbReference>
<evidence type="ECO:0000256" key="6">
    <source>
        <dbReference type="ARBA" id="ARBA00022729"/>
    </source>
</evidence>
<dbReference type="FunFam" id="3.80.10.10:FF:000400">
    <property type="entry name" value="Nuclear pore complex protein NUP107"/>
    <property type="match status" value="1"/>
</dbReference>
<dbReference type="InterPro" id="IPR046959">
    <property type="entry name" value="PRK1-6/SRF4-like"/>
</dbReference>
<reference evidence="13 14" key="1">
    <citation type="submission" date="2021-09" db="EMBL/GenBank/DDBJ databases">
        <title>Genomic insights and catalytic innovation underlie evolution of tropane alkaloids biosynthesis.</title>
        <authorList>
            <person name="Wang Y.-J."/>
            <person name="Tian T."/>
            <person name="Huang J.-P."/>
            <person name="Huang S.-X."/>
        </authorList>
    </citation>
    <scope>NUCLEOTIDE SEQUENCE [LARGE SCALE GENOMIC DNA]</scope>
    <source>
        <strain evidence="13">KIB-2018</strain>
        <tissue evidence="13">Leaf</tissue>
    </source>
</reference>
<evidence type="ECO:0000256" key="2">
    <source>
        <dbReference type="ARBA" id="ARBA00004370"/>
    </source>
</evidence>
<keyword evidence="4" id="KW-0433">Leucine-rich repeat</keyword>
<keyword evidence="8 11" id="KW-1133">Transmembrane helix</keyword>